<name>A0A427AH58_ENSVE</name>
<gene>
    <name evidence="2" type="ORF">B296_00027088</name>
</gene>
<organism evidence="2 3">
    <name type="scientific">Ensete ventricosum</name>
    <name type="common">Abyssinian banana</name>
    <name type="synonym">Musa ensete</name>
    <dbReference type="NCBI Taxonomy" id="4639"/>
    <lineage>
        <taxon>Eukaryota</taxon>
        <taxon>Viridiplantae</taxon>
        <taxon>Streptophyta</taxon>
        <taxon>Embryophyta</taxon>
        <taxon>Tracheophyta</taxon>
        <taxon>Spermatophyta</taxon>
        <taxon>Magnoliopsida</taxon>
        <taxon>Liliopsida</taxon>
        <taxon>Zingiberales</taxon>
        <taxon>Musaceae</taxon>
        <taxon>Ensete</taxon>
    </lineage>
</organism>
<sequence>MFHVLARRSVIGFLCLWFDLRWALIVCCGAVPTDSTYPPIDIRSPEAVICSEITSSSTEKHPWCEIKWNPDKDSAMIRNLRFVVGMHTSRKRPHLLSNDDNNEMARPCPQCGNLPT</sequence>
<proteinExistence type="predicted"/>
<accession>A0A427AH58</accession>
<dbReference type="EMBL" id="AMZH03002435">
    <property type="protein sequence ID" value="RRT75589.1"/>
    <property type="molecule type" value="Genomic_DNA"/>
</dbReference>
<evidence type="ECO:0000313" key="3">
    <source>
        <dbReference type="Proteomes" id="UP000287651"/>
    </source>
</evidence>
<evidence type="ECO:0000313" key="2">
    <source>
        <dbReference type="EMBL" id="RRT75589.1"/>
    </source>
</evidence>
<comment type="caution">
    <text evidence="2">The sequence shown here is derived from an EMBL/GenBank/DDBJ whole genome shotgun (WGS) entry which is preliminary data.</text>
</comment>
<reference evidence="2 3" key="1">
    <citation type="journal article" date="2014" name="Agronomy (Basel)">
        <title>A Draft Genome Sequence for Ensete ventricosum, the Drought-Tolerant Tree Against Hunger.</title>
        <authorList>
            <person name="Harrison J."/>
            <person name="Moore K.A."/>
            <person name="Paszkiewicz K."/>
            <person name="Jones T."/>
            <person name="Grant M."/>
            <person name="Ambacheew D."/>
            <person name="Muzemil S."/>
            <person name="Studholme D.J."/>
        </authorList>
    </citation>
    <scope>NUCLEOTIDE SEQUENCE [LARGE SCALE GENOMIC DNA]</scope>
</reference>
<dbReference type="Proteomes" id="UP000287651">
    <property type="component" value="Unassembled WGS sequence"/>
</dbReference>
<feature type="signal peptide" evidence="1">
    <location>
        <begin position="1"/>
        <end position="35"/>
    </location>
</feature>
<evidence type="ECO:0000256" key="1">
    <source>
        <dbReference type="SAM" id="SignalP"/>
    </source>
</evidence>
<feature type="chain" id="PRO_5019195905" description="Secreted protein" evidence="1">
    <location>
        <begin position="36"/>
        <end position="116"/>
    </location>
</feature>
<evidence type="ECO:0008006" key="4">
    <source>
        <dbReference type="Google" id="ProtNLM"/>
    </source>
</evidence>
<keyword evidence="1" id="KW-0732">Signal</keyword>
<protein>
    <recommendedName>
        <fullName evidence="4">Secreted protein</fullName>
    </recommendedName>
</protein>
<dbReference type="AlphaFoldDB" id="A0A427AH58"/>